<dbReference type="OrthoDB" id="7067492at2"/>
<accession>A0A1H8YHK6</accession>
<sequence>MIRNAHSRRFPAPVAEAEALLDTLGTPDDRLWPGEDWPPIAFDRPLAPGLAAGHGPVRYVVESFDRHSIRFRFTQPRGIRGHHEFRVSETGDGCEVSHVLTGRSRGLSWRLFWRPLHDAVLEQLLDRAELALTGHVRAPVRWSAYVRLVRAAQSMVVSRITRSHSRERRAKLPG</sequence>
<proteinExistence type="predicted"/>
<name>A0A1H8YHK6_9PSEU</name>
<evidence type="ECO:0000313" key="2">
    <source>
        <dbReference type="Proteomes" id="UP000198582"/>
    </source>
</evidence>
<evidence type="ECO:0000313" key="1">
    <source>
        <dbReference type="EMBL" id="SEP51607.1"/>
    </source>
</evidence>
<dbReference type="AlphaFoldDB" id="A0A1H8YHK6"/>
<dbReference type="RefSeq" id="WP_091623528.1">
    <property type="nucleotide sequence ID" value="NZ_FOEF01000016.1"/>
</dbReference>
<gene>
    <name evidence="1" type="ORF">SAMN04489732_116150</name>
</gene>
<dbReference type="SUPFAM" id="SSF55961">
    <property type="entry name" value="Bet v1-like"/>
    <property type="match status" value="1"/>
</dbReference>
<dbReference type="EMBL" id="FOEF01000016">
    <property type="protein sequence ID" value="SEP51607.1"/>
    <property type="molecule type" value="Genomic_DNA"/>
</dbReference>
<protein>
    <recommendedName>
        <fullName evidence="3">Polyketide cyclase / dehydrase and lipid transport</fullName>
    </recommendedName>
</protein>
<keyword evidence="2" id="KW-1185">Reference proteome</keyword>
<reference evidence="1 2" key="1">
    <citation type="submission" date="2016-10" db="EMBL/GenBank/DDBJ databases">
        <authorList>
            <person name="de Groot N.N."/>
        </authorList>
    </citation>
    <scope>NUCLEOTIDE SEQUENCE [LARGE SCALE GENOMIC DNA]</scope>
    <source>
        <strain evidence="1 2">DSM 44993</strain>
    </source>
</reference>
<dbReference type="Proteomes" id="UP000198582">
    <property type="component" value="Unassembled WGS sequence"/>
</dbReference>
<dbReference type="STRING" id="394193.SAMN04489732_116150"/>
<evidence type="ECO:0008006" key="3">
    <source>
        <dbReference type="Google" id="ProtNLM"/>
    </source>
</evidence>
<organism evidence="1 2">
    <name type="scientific">Amycolatopsis saalfeldensis</name>
    <dbReference type="NCBI Taxonomy" id="394193"/>
    <lineage>
        <taxon>Bacteria</taxon>
        <taxon>Bacillati</taxon>
        <taxon>Actinomycetota</taxon>
        <taxon>Actinomycetes</taxon>
        <taxon>Pseudonocardiales</taxon>
        <taxon>Pseudonocardiaceae</taxon>
        <taxon>Amycolatopsis</taxon>
    </lineage>
</organism>